<keyword evidence="1" id="KW-0472">Membrane</keyword>
<dbReference type="Proteomes" id="UP000248616">
    <property type="component" value="Unassembled WGS sequence"/>
</dbReference>
<dbReference type="AlphaFoldDB" id="A0A2W7DQX4"/>
<feature type="transmembrane region" description="Helical" evidence="1">
    <location>
        <begin position="26"/>
        <end position="46"/>
    </location>
</feature>
<accession>A0A2W7DQX4</accession>
<dbReference type="OrthoDB" id="8082522at2"/>
<evidence type="ECO:0000313" key="2">
    <source>
        <dbReference type="EMBL" id="PZV33736.1"/>
    </source>
</evidence>
<dbReference type="RefSeq" id="WP_111548795.1">
    <property type="nucleotide sequence ID" value="NZ_MZXV01000080.1"/>
</dbReference>
<gene>
    <name evidence="2" type="ORF">B5V02_36165</name>
</gene>
<feature type="transmembrane region" description="Helical" evidence="1">
    <location>
        <begin position="83"/>
        <end position="101"/>
    </location>
</feature>
<evidence type="ECO:0000256" key="1">
    <source>
        <dbReference type="SAM" id="Phobius"/>
    </source>
</evidence>
<reference evidence="3" key="1">
    <citation type="submission" date="2017-03" db="EMBL/GenBank/DDBJ databases">
        <authorList>
            <person name="Safronova V.I."/>
            <person name="Sazanova A.L."/>
            <person name="Chirak E.R."/>
        </authorList>
    </citation>
    <scope>NUCLEOTIDE SEQUENCE [LARGE SCALE GENOMIC DNA]</scope>
    <source>
        <strain evidence="3">Ach-343</strain>
    </source>
</reference>
<keyword evidence="3" id="KW-1185">Reference proteome</keyword>
<keyword evidence="1" id="KW-1133">Transmembrane helix</keyword>
<protein>
    <submittedName>
        <fullName evidence="2">Uncharacterized protein</fullName>
    </submittedName>
</protein>
<comment type="caution">
    <text evidence="2">The sequence shown here is derived from an EMBL/GenBank/DDBJ whole genome shotgun (WGS) entry which is preliminary data.</text>
</comment>
<organism evidence="2 3">
    <name type="scientific">Mesorhizobium kowhaii</name>
    <dbReference type="NCBI Taxonomy" id="1300272"/>
    <lineage>
        <taxon>Bacteria</taxon>
        <taxon>Pseudomonadati</taxon>
        <taxon>Pseudomonadota</taxon>
        <taxon>Alphaproteobacteria</taxon>
        <taxon>Hyphomicrobiales</taxon>
        <taxon>Phyllobacteriaceae</taxon>
        <taxon>Mesorhizobium</taxon>
    </lineage>
</organism>
<name>A0A2W7DQX4_9HYPH</name>
<dbReference type="EMBL" id="MZXV01000080">
    <property type="protein sequence ID" value="PZV33736.1"/>
    <property type="molecule type" value="Genomic_DNA"/>
</dbReference>
<proteinExistence type="predicted"/>
<keyword evidence="1" id="KW-0812">Transmembrane</keyword>
<sequence>MFFLILSFVAVAIPYGLERLYFARKFGFFAALFWLFVFQSSIMFVGEIILENRVGQSLPSWIKSLGLAIGVFAYLTIGMTSFAAVVAALGFGTVIAASWFLRKLGENSN</sequence>
<evidence type="ECO:0000313" key="3">
    <source>
        <dbReference type="Proteomes" id="UP000248616"/>
    </source>
</evidence>